<dbReference type="Proteomes" id="UP001302812">
    <property type="component" value="Unassembled WGS sequence"/>
</dbReference>
<dbReference type="SUPFAM" id="SSF51197">
    <property type="entry name" value="Clavaminate synthase-like"/>
    <property type="match status" value="1"/>
</dbReference>
<evidence type="ECO:0000313" key="4">
    <source>
        <dbReference type="EMBL" id="KAK4108530.1"/>
    </source>
</evidence>
<keyword evidence="5" id="KW-1185">Reference proteome</keyword>
<dbReference type="InterPro" id="IPR052973">
    <property type="entry name" value="Fungal_sec-metab_reg_TF"/>
</dbReference>
<organism evidence="4 5">
    <name type="scientific">Canariomyces notabilis</name>
    <dbReference type="NCBI Taxonomy" id="2074819"/>
    <lineage>
        <taxon>Eukaryota</taxon>
        <taxon>Fungi</taxon>
        <taxon>Dikarya</taxon>
        <taxon>Ascomycota</taxon>
        <taxon>Pezizomycotina</taxon>
        <taxon>Sordariomycetes</taxon>
        <taxon>Sordariomycetidae</taxon>
        <taxon>Sordariales</taxon>
        <taxon>Chaetomiaceae</taxon>
        <taxon>Canariomyces</taxon>
    </lineage>
</organism>
<reference evidence="4" key="2">
    <citation type="submission" date="2023-05" db="EMBL/GenBank/DDBJ databases">
        <authorList>
            <consortium name="Lawrence Berkeley National Laboratory"/>
            <person name="Steindorff A."/>
            <person name="Hensen N."/>
            <person name="Bonometti L."/>
            <person name="Westerberg I."/>
            <person name="Brannstrom I.O."/>
            <person name="Guillou S."/>
            <person name="Cros-Aarteil S."/>
            <person name="Calhoun S."/>
            <person name="Haridas S."/>
            <person name="Kuo A."/>
            <person name="Mondo S."/>
            <person name="Pangilinan J."/>
            <person name="Riley R."/>
            <person name="Labutti K."/>
            <person name="Andreopoulos B."/>
            <person name="Lipzen A."/>
            <person name="Chen C."/>
            <person name="Yanf M."/>
            <person name="Daum C."/>
            <person name="Ng V."/>
            <person name="Clum A."/>
            <person name="Ohm R."/>
            <person name="Martin F."/>
            <person name="Silar P."/>
            <person name="Natvig D."/>
            <person name="Lalanne C."/>
            <person name="Gautier V."/>
            <person name="Ament-Velasquez S.L."/>
            <person name="Kruys A."/>
            <person name="Hutchinson M.I."/>
            <person name="Powell A.J."/>
            <person name="Barry K."/>
            <person name="Miller A.N."/>
            <person name="Grigoriev I.V."/>
            <person name="Debuchy R."/>
            <person name="Gladieux P."/>
            <person name="Thoren M.H."/>
            <person name="Johannesson H."/>
        </authorList>
    </citation>
    <scope>NUCLEOTIDE SEQUENCE</scope>
    <source>
        <strain evidence="4">CBS 508.74</strain>
    </source>
</reference>
<evidence type="ECO:0000256" key="1">
    <source>
        <dbReference type="ARBA" id="ARBA00023002"/>
    </source>
</evidence>
<feature type="region of interest" description="Disordered" evidence="2">
    <location>
        <begin position="64"/>
        <end position="137"/>
    </location>
</feature>
<feature type="domain" description="TauD/TfdA-like" evidence="3">
    <location>
        <begin position="720"/>
        <end position="972"/>
    </location>
</feature>
<proteinExistence type="predicted"/>
<feature type="compositionally biased region" description="Polar residues" evidence="2">
    <location>
        <begin position="229"/>
        <end position="238"/>
    </location>
</feature>
<name>A0AAN6QHW8_9PEZI</name>
<protein>
    <submittedName>
        <fullName evidence="4">Clavaminate synthase-like protein</fullName>
    </submittedName>
</protein>
<dbReference type="Gene3D" id="3.60.130.10">
    <property type="entry name" value="Clavaminate synthase-like"/>
    <property type="match status" value="1"/>
</dbReference>
<feature type="compositionally biased region" description="Basic and acidic residues" evidence="2">
    <location>
        <begin position="272"/>
        <end position="281"/>
    </location>
</feature>
<evidence type="ECO:0000313" key="5">
    <source>
        <dbReference type="Proteomes" id="UP001302812"/>
    </source>
</evidence>
<dbReference type="RefSeq" id="XP_064666100.1">
    <property type="nucleotide sequence ID" value="XM_064817079.1"/>
</dbReference>
<feature type="compositionally biased region" description="Acidic residues" evidence="2">
    <location>
        <begin position="206"/>
        <end position="215"/>
    </location>
</feature>
<dbReference type="InterPro" id="IPR042098">
    <property type="entry name" value="TauD-like_sf"/>
</dbReference>
<dbReference type="GeneID" id="89941204"/>
<sequence>MCHTIGCACSGHLHGVASPSPSVPSHTLANPTMEFSRKELEDIQRVAGLLNLSVDELLQQSRERTHKTMPAESPRQQPQHRISQQRPSLSVDAEASPVRSPTIQDGDFDLLDFELPQPGSAGTDPARPSHRQPAQRSGTDVILLNPHSPWYDCDAALFGFDDSLGDTLGLDESNLPAADAASSYIPASAMQIDSSSVSGQTAQEESQGDGLDDASTDWALVSPPESLAFHTSASPSTASKDKRYHVIVPRSSKSTSQSASENSSYRVKKKRSPYEGSKKTDTHLTRQLHACVRCRMQRNRCIPDPANPSGPCLTCQQRTVRMSRLPCLRYMVTDSILFRTGLDYMPFYKAHPMIGPHYGDFHLERQWVEGPSKMLCLGQVGAMHFQVELRRFVPPADSGDVDLKGRPMYAVPYAIADPDAVVEAITEYIDHGITQYMRAYLDDTDELVWNIFQAAYRASVFPLPNEMLKKTLRLWVACRFIESKWRCWTETGWADNEIRATNPQDPFYQDLDSLPPYLDYQLASIIIHRILSPLRKDVLRDLQSTFNVHSPKDWFATFLSSFILLQNYEMQMQFQREFAARRRAAQLFTPGFDWNAPRVRRMARLDVEQTIFMSQCRDVVVKKGKEQVRAHDIFYMMGAETVLLAQQQTWGGLKLKTGCTFHYLPVSGDWPAEVRGELAWGPESFGSEKDYTLVLSEQEVSEVKSALEHFNDLGLYGDAVSPETFPLPTLGPKLVQVAVDIHQGKGFAVVRGLSPQDFSPEENVLIFLGISSYIAPKRGRQDEDGNMLMHIRDAKLSKTPQQDRPTRYSSRASTFHTDTFCDILALQTRNNAASGGASLLVSAWTVYNELMRTHPEFRELLAQPIWSFDSRGKFFECSTRPLLFYQDGRIMMNFAREPLLGLDGVQRPDGLGSLSQEQRRALNILEEIAKRNQISVDAQPGDLLYINNHGVLHSREGFVDCPDSPRYLVRMWLKNEQLAWKLPRALQQGNSRIYDDNELGERWNIMEMPRVQFRLSERLTS</sequence>
<dbReference type="PANTHER" id="PTHR35392:SF3">
    <property type="entry name" value="ZN(2)-C6 FUNGAL-TYPE DOMAIN-CONTAINING PROTEIN"/>
    <property type="match status" value="1"/>
</dbReference>
<feature type="region of interest" description="Disordered" evidence="2">
    <location>
        <begin position="195"/>
        <end position="281"/>
    </location>
</feature>
<evidence type="ECO:0000259" key="3">
    <source>
        <dbReference type="Pfam" id="PF02668"/>
    </source>
</evidence>
<dbReference type="PANTHER" id="PTHR35392">
    <property type="entry name" value="ZN(II)2CYS6 TRANSCRIPTION FACTOR (EUROFUNG)-RELATED-RELATED"/>
    <property type="match status" value="1"/>
</dbReference>
<reference evidence="4" key="1">
    <citation type="journal article" date="2023" name="Mol. Phylogenet. Evol.">
        <title>Genome-scale phylogeny and comparative genomics of the fungal order Sordariales.</title>
        <authorList>
            <person name="Hensen N."/>
            <person name="Bonometti L."/>
            <person name="Westerberg I."/>
            <person name="Brannstrom I.O."/>
            <person name="Guillou S."/>
            <person name="Cros-Aarteil S."/>
            <person name="Calhoun S."/>
            <person name="Haridas S."/>
            <person name="Kuo A."/>
            <person name="Mondo S."/>
            <person name="Pangilinan J."/>
            <person name="Riley R."/>
            <person name="LaButti K."/>
            <person name="Andreopoulos B."/>
            <person name="Lipzen A."/>
            <person name="Chen C."/>
            <person name="Yan M."/>
            <person name="Daum C."/>
            <person name="Ng V."/>
            <person name="Clum A."/>
            <person name="Steindorff A."/>
            <person name="Ohm R.A."/>
            <person name="Martin F."/>
            <person name="Silar P."/>
            <person name="Natvig D.O."/>
            <person name="Lalanne C."/>
            <person name="Gautier V."/>
            <person name="Ament-Velasquez S.L."/>
            <person name="Kruys A."/>
            <person name="Hutchinson M.I."/>
            <person name="Powell A.J."/>
            <person name="Barry K."/>
            <person name="Miller A.N."/>
            <person name="Grigoriev I.V."/>
            <person name="Debuchy R."/>
            <person name="Gladieux P."/>
            <person name="Hiltunen Thoren M."/>
            <person name="Johannesson H."/>
        </authorList>
    </citation>
    <scope>NUCLEOTIDE SEQUENCE</scope>
    <source>
        <strain evidence="4">CBS 508.74</strain>
    </source>
</reference>
<dbReference type="Pfam" id="PF02668">
    <property type="entry name" value="TauD"/>
    <property type="match status" value="1"/>
</dbReference>
<gene>
    <name evidence="4" type="ORF">N656DRAFT_792424</name>
</gene>
<feature type="compositionally biased region" description="Polar residues" evidence="2">
    <location>
        <begin position="251"/>
        <end position="265"/>
    </location>
</feature>
<keyword evidence="1" id="KW-0560">Oxidoreductase</keyword>
<feature type="compositionally biased region" description="Polar residues" evidence="2">
    <location>
        <begin position="74"/>
        <end position="88"/>
    </location>
</feature>
<dbReference type="InterPro" id="IPR003819">
    <property type="entry name" value="TauD/TfdA-like"/>
</dbReference>
<evidence type="ECO:0000256" key="2">
    <source>
        <dbReference type="SAM" id="MobiDB-lite"/>
    </source>
</evidence>
<dbReference type="AlphaFoldDB" id="A0AAN6QHW8"/>
<feature type="compositionally biased region" description="Polar residues" evidence="2">
    <location>
        <begin position="195"/>
        <end position="205"/>
    </location>
</feature>
<accession>A0AAN6QHW8</accession>
<dbReference type="GO" id="GO:0016491">
    <property type="term" value="F:oxidoreductase activity"/>
    <property type="evidence" value="ECO:0007669"/>
    <property type="project" value="UniProtKB-KW"/>
</dbReference>
<dbReference type="EMBL" id="MU853362">
    <property type="protein sequence ID" value="KAK4108530.1"/>
    <property type="molecule type" value="Genomic_DNA"/>
</dbReference>
<comment type="caution">
    <text evidence="4">The sequence shown here is derived from an EMBL/GenBank/DDBJ whole genome shotgun (WGS) entry which is preliminary data.</text>
</comment>